<evidence type="ECO:0000256" key="5">
    <source>
        <dbReference type="ARBA" id="ARBA00023242"/>
    </source>
</evidence>
<dbReference type="EMBL" id="JAATIQ010000006">
    <property type="protein sequence ID" value="KAF4402936.1"/>
    <property type="molecule type" value="Genomic_DNA"/>
</dbReference>
<evidence type="ECO:0000313" key="9">
    <source>
        <dbReference type="EMBL" id="KAF4402936.1"/>
    </source>
</evidence>
<dbReference type="PANTHER" id="PTHR11945:SF534">
    <property type="entry name" value="MYOCYTE-SPECIFIC ENHANCER FACTOR 2"/>
    <property type="match status" value="1"/>
</dbReference>
<feature type="region of interest" description="Disordered" evidence="6">
    <location>
        <begin position="1"/>
        <end position="84"/>
    </location>
</feature>
<dbReference type="Proteomes" id="UP000583929">
    <property type="component" value="Unassembled WGS sequence"/>
</dbReference>
<keyword evidence="4" id="KW-0804">Transcription</keyword>
<accession>A0A7J6I6K6</accession>
<evidence type="ECO:0000256" key="2">
    <source>
        <dbReference type="ARBA" id="ARBA00023015"/>
    </source>
</evidence>
<dbReference type="Pfam" id="PF00319">
    <property type="entry name" value="SRF-TF"/>
    <property type="match status" value="1"/>
</dbReference>
<dbReference type="Proteomes" id="UP000525078">
    <property type="component" value="Unassembled WGS sequence"/>
</dbReference>
<dbReference type="PRINTS" id="PR00404">
    <property type="entry name" value="MADSDOMAIN"/>
</dbReference>
<dbReference type="PROSITE" id="PS50066">
    <property type="entry name" value="MADS_BOX_2"/>
    <property type="match status" value="1"/>
</dbReference>
<dbReference type="GO" id="GO:0000981">
    <property type="term" value="F:DNA-binding transcription factor activity, RNA polymerase II-specific"/>
    <property type="evidence" value="ECO:0007669"/>
    <property type="project" value="TreeGrafter"/>
</dbReference>
<dbReference type="InterPro" id="IPR002100">
    <property type="entry name" value="TF_MADSbox"/>
</dbReference>
<evidence type="ECO:0000313" key="10">
    <source>
        <dbReference type="Proteomes" id="UP000525078"/>
    </source>
</evidence>
<evidence type="ECO:0000313" key="11">
    <source>
        <dbReference type="Proteomes" id="UP000583929"/>
    </source>
</evidence>
<dbReference type="GO" id="GO:0046983">
    <property type="term" value="F:protein dimerization activity"/>
    <property type="evidence" value="ECO:0007669"/>
    <property type="project" value="InterPro"/>
</dbReference>
<dbReference type="GO" id="GO:0000978">
    <property type="term" value="F:RNA polymerase II cis-regulatory region sequence-specific DNA binding"/>
    <property type="evidence" value="ECO:0007669"/>
    <property type="project" value="TreeGrafter"/>
</dbReference>
<keyword evidence="5" id="KW-0539">Nucleus</keyword>
<protein>
    <recommendedName>
        <fullName evidence="7">MADS-box domain-containing protein</fullName>
    </recommendedName>
</protein>
<dbReference type="EMBL" id="JAATIP010000009">
    <property type="protein sequence ID" value="KAF4394703.1"/>
    <property type="molecule type" value="Genomic_DNA"/>
</dbReference>
<dbReference type="InterPro" id="IPR036879">
    <property type="entry name" value="TF_MADSbox_sf"/>
</dbReference>
<feature type="non-terminal residue" evidence="9">
    <location>
        <position position="1"/>
    </location>
</feature>
<sequence>ARAQSSAEDEAASETVDESSDLGIVGEDVQDFGDEIFNPAPGIDTVSVFPKNSARGTMGKRSLEEGEEQQQQKKQKQQKKPSNMLVSFSKRRDGLFKKASELCVKCGAQIAIVILSPAGIPHAFGHTSVDEVLQHYLHQTTIIPRCLTDEHKHQNQRIEGLKYSRKQERKLESMDEESKVVMGLKHWIENEVEDDCKTSTDVEELEFLKQKYLVLLDQINQRILGYDSSTWSVESGKEVVTSSGCTPFSIEEVITSSSSTPFTTEEVITSSGNTPFSTEEEYFDFDFDTTSFEEEFGISLADLWS</sequence>
<keyword evidence="11" id="KW-1185">Reference proteome</keyword>
<dbReference type="GO" id="GO:0045893">
    <property type="term" value="P:positive regulation of DNA-templated transcription"/>
    <property type="evidence" value="ECO:0007669"/>
    <property type="project" value="UniProtKB-ARBA"/>
</dbReference>
<dbReference type="AlphaFoldDB" id="A0A7J6I6K6"/>
<evidence type="ECO:0000256" key="4">
    <source>
        <dbReference type="ARBA" id="ARBA00023163"/>
    </source>
</evidence>
<comment type="subcellular location">
    <subcellularLocation>
        <location evidence="1">Nucleus</location>
    </subcellularLocation>
</comment>
<comment type="caution">
    <text evidence="9">The sequence shown here is derived from an EMBL/GenBank/DDBJ whole genome shotgun (WGS) entry which is preliminary data.</text>
</comment>
<evidence type="ECO:0000256" key="3">
    <source>
        <dbReference type="ARBA" id="ARBA00023125"/>
    </source>
</evidence>
<evidence type="ECO:0000256" key="1">
    <source>
        <dbReference type="ARBA" id="ARBA00004123"/>
    </source>
</evidence>
<feature type="compositionally biased region" description="Acidic residues" evidence="6">
    <location>
        <begin position="7"/>
        <end position="20"/>
    </location>
</feature>
<keyword evidence="3" id="KW-0238">DNA-binding</keyword>
<evidence type="ECO:0000313" key="8">
    <source>
        <dbReference type="EMBL" id="KAF4394703.1"/>
    </source>
</evidence>
<reference evidence="10 11" key="1">
    <citation type="journal article" date="2020" name="bioRxiv">
        <title>Sequence and annotation of 42 cannabis genomes reveals extensive copy number variation in cannabinoid synthesis and pathogen resistance genes.</title>
        <authorList>
            <person name="Mckernan K.J."/>
            <person name="Helbert Y."/>
            <person name="Kane L.T."/>
            <person name="Ebling H."/>
            <person name="Zhang L."/>
            <person name="Liu B."/>
            <person name="Eaton Z."/>
            <person name="Mclaughlin S."/>
            <person name="Kingan S."/>
            <person name="Baybayan P."/>
            <person name="Concepcion G."/>
            <person name="Jordan M."/>
            <person name="Riva A."/>
            <person name="Barbazuk W."/>
            <person name="Harkins T."/>
        </authorList>
    </citation>
    <scope>NUCLEOTIDE SEQUENCE [LARGE SCALE GENOMIC DNA]</scope>
    <source>
        <strain evidence="10 11">cv. Jamaican Lion 4</strain>
        <strain evidence="9">Father</strain>
        <strain evidence="8">Mother</strain>
        <tissue evidence="9">Leaf</tissue>
    </source>
</reference>
<organism evidence="9 11">
    <name type="scientific">Cannabis sativa</name>
    <name type="common">Hemp</name>
    <name type="synonym">Marijuana</name>
    <dbReference type="NCBI Taxonomy" id="3483"/>
    <lineage>
        <taxon>Eukaryota</taxon>
        <taxon>Viridiplantae</taxon>
        <taxon>Streptophyta</taxon>
        <taxon>Embryophyta</taxon>
        <taxon>Tracheophyta</taxon>
        <taxon>Spermatophyta</taxon>
        <taxon>Magnoliopsida</taxon>
        <taxon>eudicotyledons</taxon>
        <taxon>Gunneridae</taxon>
        <taxon>Pentapetalae</taxon>
        <taxon>rosids</taxon>
        <taxon>fabids</taxon>
        <taxon>Rosales</taxon>
        <taxon>Cannabaceae</taxon>
        <taxon>Cannabis</taxon>
    </lineage>
</organism>
<dbReference type="SUPFAM" id="SSF55455">
    <property type="entry name" value="SRF-like"/>
    <property type="match status" value="1"/>
</dbReference>
<feature type="domain" description="MADS-box" evidence="7">
    <location>
        <begin position="76"/>
        <end position="128"/>
    </location>
</feature>
<proteinExistence type="predicted"/>
<name>A0A7J6I6K6_CANSA</name>
<gene>
    <name evidence="8" type="ORF">F8388_015609</name>
    <name evidence="9" type="ORF">G4B88_010388</name>
</gene>
<evidence type="ECO:0000259" key="7">
    <source>
        <dbReference type="PROSITE" id="PS50066"/>
    </source>
</evidence>
<dbReference type="SMART" id="SM00432">
    <property type="entry name" value="MADS"/>
    <property type="match status" value="1"/>
</dbReference>
<dbReference type="Gene3D" id="3.40.1810.10">
    <property type="entry name" value="Transcription factor, MADS-box"/>
    <property type="match status" value="1"/>
</dbReference>
<keyword evidence="2" id="KW-0805">Transcription regulation</keyword>
<dbReference type="GO" id="GO:0005634">
    <property type="term" value="C:nucleus"/>
    <property type="evidence" value="ECO:0007669"/>
    <property type="project" value="UniProtKB-SubCell"/>
</dbReference>
<dbReference type="PANTHER" id="PTHR11945">
    <property type="entry name" value="MADS BOX PROTEIN"/>
    <property type="match status" value="1"/>
</dbReference>
<evidence type="ECO:0000256" key="6">
    <source>
        <dbReference type="SAM" id="MobiDB-lite"/>
    </source>
</evidence>